<evidence type="ECO:0000313" key="2">
    <source>
        <dbReference type="EMBL" id="VFJ62464.1"/>
    </source>
</evidence>
<proteinExistence type="predicted"/>
<dbReference type="Pfam" id="PF07704">
    <property type="entry name" value="PSK_trans_fac"/>
    <property type="match status" value="1"/>
</dbReference>
<protein>
    <submittedName>
        <fullName evidence="1">Antitoxin VapB</fullName>
    </submittedName>
</protein>
<name>A0A450SYB7_9GAMM</name>
<evidence type="ECO:0000313" key="1">
    <source>
        <dbReference type="EMBL" id="VFJ59127.1"/>
    </source>
</evidence>
<dbReference type="InterPro" id="IPR011660">
    <property type="entry name" value="VapB-like"/>
</dbReference>
<organism evidence="1">
    <name type="scientific">Candidatus Kentrum sp. FM</name>
    <dbReference type="NCBI Taxonomy" id="2126340"/>
    <lineage>
        <taxon>Bacteria</taxon>
        <taxon>Pseudomonadati</taxon>
        <taxon>Pseudomonadota</taxon>
        <taxon>Gammaproteobacteria</taxon>
        <taxon>Candidatus Kentrum</taxon>
    </lineage>
</organism>
<accession>A0A450SYB7</accession>
<sequence>MALNIANRVVEDKAILVAKLLGQNKTAAVERALDDFLLRHGAKERREEMQRDAATLLDGFSRLPVLDARSADEIIGYHENGLL</sequence>
<dbReference type="EMBL" id="CAADFA010000317">
    <property type="protein sequence ID" value="VFJ62464.1"/>
    <property type="molecule type" value="Genomic_DNA"/>
</dbReference>
<dbReference type="EMBL" id="CAADFL010000238">
    <property type="protein sequence ID" value="VFK12371.1"/>
    <property type="molecule type" value="Genomic_DNA"/>
</dbReference>
<dbReference type="AlphaFoldDB" id="A0A450SYB7"/>
<gene>
    <name evidence="1" type="ORF">BECKFM1743A_GA0114220_102313</name>
    <name evidence="3" type="ORF">BECKFM1743B_GA0114221_102386</name>
    <name evidence="2" type="ORF">BECKFM1743C_GA0114222_103174</name>
</gene>
<evidence type="ECO:0000313" key="3">
    <source>
        <dbReference type="EMBL" id="VFK12371.1"/>
    </source>
</evidence>
<dbReference type="EMBL" id="CAADEZ010000231">
    <property type="protein sequence ID" value="VFJ59127.1"/>
    <property type="molecule type" value="Genomic_DNA"/>
</dbReference>
<reference evidence="1" key="1">
    <citation type="submission" date="2019-02" db="EMBL/GenBank/DDBJ databases">
        <authorList>
            <person name="Gruber-Vodicka R. H."/>
            <person name="Seah K. B. B."/>
        </authorList>
    </citation>
    <scope>NUCLEOTIDE SEQUENCE</scope>
    <source>
        <strain evidence="1">BECK_BZ163</strain>
        <strain evidence="3">BECK_BZ164</strain>
        <strain evidence="2">BECK_BZ165</strain>
    </source>
</reference>